<reference evidence="1 2" key="1">
    <citation type="journal article" date="2018" name="Mol. Biol. Evol.">
        <title>Broad Genomic Sampling Reveals a Smut Pathogenic Ancestry of the Fungal Clade Ustilaginomycotina.</title>
        <authorList>
            <person name="Kijpornyongpan T."/>
            <person name="Mondo S.J."/>
            <person name="Barry K."/>
            <person name="Sandor L."/>
            <person name="Lee J."/>
            <person name="Lipzen A."/>
            <person name="Pangilinan J."/>
            <person name="LaButti K."/>
            <person name="Hainaut M."/>
            <person name="Henrissat B."/>
            <person name="Grigoriev I.V."/>
            <person name="Spatafora J.W."/>
            <person name="Aime M.C."/>
        </authorList>
    </citation>
    <scope>NUCLEOTIDE SEQUENCE [LARGE SCALE GENOMIC DNA]</scope>
    <source>
        <strain evidence="1 2">SA 807</strain>
    </source>
</reference>
<accession>A0ACD0NYR4</accession>
<name>A0ACD0NYR4_9BASI</name>
<gene>
    <name evidence="1" type="ORF">IE53DRAFT_71941</name>
</gene>
<organism evidence="1 2">
    <name type="scientific">Violaceomyces palustris</name>
    <dbReference type="NCBI Taxonomy" id="1673888"/>
    <lineage>
        <taxon>Eukaryota</taxon>
        <taxon>Fungi</taxon>
        <taxon>Dikarya</taxon>
        <taxon>Basidiomycota</taxon>
        <taxon>Ustilaginomycotina</taxon>
        <taxon>Ustilaginomycetes</taxon>
        <taxon>Violaceomycetales</taxon>
        <taxon>Violaceomycetaceae</taxon>
        <taxon>Violaceomyces</taxon>
    </lineage>
</organism>
<protein>
    <submittedName>
        <fullName evidence="1">Uncharacterized protein</fullName>
    </submittedName>
</protein>
<proteinExistence type="predicted"/>
<dbReference type="EMBL" id="KZ819882">
    <property type="protein sequence ID" value="PWN50968.1"/>
    <property type="molecule type" value="Genomic_DNA"/>
</dbReference>
<evidence type="ECO:0000313" key="2">
    <source>
        <dbReference type="Proteomes" id="UP000245626"/>
    </source>
</evidence>
<evidence type="ECO:0000313" key="1">
    <source>
        <dbReference type="EMBL" id="PWN50968.1"/>
    </source>
</evidence>
<dbReference type="Proteomes" id="UP000245626">
    <property type="component" value="Unassembled WGS sequence"/>
</dbReference>
<keyword evidence="2" id="KW-1185">Reference proteome</keyword>
<sequence>MLPTNQPTIPPPFLPYRPPRTCIPSITSSFSFIFLFFFLFSFCLVISTEAGSGRGVREDEESGEKKGRKEKWAAARVFESNRRFFNDRHSNLSHPPVRPLLRHTQIKSKPPLPFLGPTHISPQALSSATKTAWLRQHSSRDPIDKRKFPLFSFSKVIV</sequence>